<dbReference type="Gene3D" id="3.30.160.60">
    <property type="entry name" value="Classic Zinc Finger"/>
    <property type="match status" value="1"/>
</dbReference>
<dbReference type="InterPro" id="IPR036236">
    <property type="entry name" value="Znf_C2H2_sf"/>
</dbReference>
<dbReference type="OrthoDB" id="295274at2759"/>
<keyword evidence="2" id="KW-0175">Coiled coil</keyword>
<dbReference type="PROSITE" id="PS00028">
    <property type="entry name" value="ZINC_FINGER_C2H2_1"/>
    <property type="match status" value="1"/>
</dbReference>
<proteinExistence type="predicted"/>
<dbReference type="GO" id="GO:0008270">
    <property type="term" value="F:zinc ion binding"/>
    <property type="evidence" value="ECO:0007669"/>
    <property type="project" value="UniProtKB-KW"/>
</dbReference>
<comment type="caution">
    <text evidence="4">The sequence shown here is derived from an EMBL/GenBank/DDBJ whole genome shotgun (WGS) entry which is preliminary data.</text>
</comment>
<evidence type="ECO:0000256" key="1">
    <source>
        <dbReference type="PROSITE-ProRule" id="PRU00042"/>
    </source>
</evidence>
<dbReference type="CDD" id="cd14686">
    <property type="entry name" value="bZIP"/>
    <property type="match status" value="1"/>
</dbReference>
<feature type="coiled-coil region" evidence="2">
    <location>
        <begin position="472"/>
        <end position="499"/>
    </location>
</feature>
<organism evidence="4 5">
    <name type="scientific">Pararge aegeria aegeria</name>
    <dbReference type="NCBI Taxonomy" id="348720"/>
    <lineage>
        <taxon>Eukaryota</taxon>
        <taxon>Metazoa</taxon>
        <taxon>Ecdysozoa</taxon>
        <taxon>Arthropoda</taxon>
        <taxon>Hexapoda</taxon>
        <taxon>Insecta</taxon>
        <taxon>Pterygota</taxon>
        <taxon>Neoptera</taxon>
        <taxon>Endopterygota</taxon>
        <taxon>Lepidoptera</taxon>
        <taxon>Glossata</taxon>
        <taxon>Ditrysia</taxon>
        <taxon>Papilionoidea</taxon>
        <taxon>Nymphalidae</taxon>
        <taxon>Satyrinae</taxon>
        <taxon>Satyrini</taxon>
        <taxon>Parargina</taxon>
        <taxon>Pararge</taxon>
    </lineage>
</organism>
<keyword evidence="1" id="KW-0863">Zinc-finger</keyword>
<dbReference type="EMBL" id="CAKXAJ010024723">
    <property type="protein sequence ID" value="CAH2229530.1"/>
    <property type="molecule type" value="Genomic_DNA"/>
</dbReference>
<evidence type="ECO:0000313" key="4">
    <source>
        <dbReference type="EMBL" id="CAH2229530.1"/>
    </source>
</evidence>
<evidence type="ECO:0000256" key="2">
    <source>
        <dbReference type="SAM" id="Coils"/>
    </source>
</evidence>
<dbReference type="PROSITE" id="PS50157">
    <property type="entry name" value="ZINC_FINGER_C2H2_2"/>
    <property type="match status" value="1"/>
</dbReference>
<evidence type="ECO:0000259" key="3">
    <source>
        <dbReference type="PROSITE" id="PS50157"/>
    </source>
</evidence>
<keyword evidence="1" id="KW-0479">Metal-binding</keyword>
<sequence>MEPVKPFACTMPDCGMTFTNEDHLHVHTKKHDMVLQLGMEQKAVFVADQTPTPTRFIRNCEEVGLFQDLQNVTVNPFDEGFKRAMETKHGMLNLEGPSSNEDVLHTPNLVFPLESGDFQRNVTISRSSSDEICAVKEYETTKISKLTNEVTTISRIVGKDDVSIVKHAETTTNKDSFNETSVSYTNNVIIHSNVEIRQDINIDTKKVSNHTDSVTKDTISIDELVKLTDSNKNKDKVPPIMSQKSLDFVVDSLTTDNLNRDDNLAKNIKRNIDKHDKIQEKGHSKCNFDNTNIVSNENDKTTPKLGEDGYYEVIIKLPNGKRVKMKAVDETEKPVSAKEKLNSTIRNKIRMPVQNPLLNPVVQNIVPISTGTLIPVTLMSQNMTMNQPFPIMQNVIPKIPIQPLHSMVKTNFKTVKRKNLNEMDTISILNSNSKCKDVQQNANETERHSTNNVNFNSRANLDSRCEASRRYRVRLKQTMQKQNEENKHLREINRRLAEEKAVLQMIITQHIKHCPNGEDLSRTLQEKCHVLHNIN</sequence>
<keyword evidence="1" id="KW-0862">Zinc</keyword>
<reference evidence="4" key="1">
    <citation type="submission" date="2022-03" db="EMBL/GenBank/DDBJ databases">
        <authorList>
            <person name="Lindestad O."/>
        </authorList>
    </citation>
    <scope>NUCLEOTIDE SEQUENCE</scope>
</reference>
<name>A0A8S4R186_9NEOP</name>
<dbReference type="Proteomes" id="UP000838756">
    <property type="component" value="Unassembled WGS sequence"/>
</dbReference>
<feature type="domain" description="C2H2-type" evidence="3">
    <location>
        <begin position="7"/>
        <end position="31"/>
    </location>
</feature>
<dbReference type="InterPro" id="IPR013087">
    <property type="entry name" value="Znf_C2H2_type"/>
</dbReference>
<protein>
    <submittedName>
        <fullName evidence="4">Jg17643 protein</fullName>
    </submittedName>
</protein>
<keyword evidence="5" id="KW-1185">Reference proteome</keyword>
<accession>A0A8S4R186</accession>
<dbReference type="SMART" id="SM00355">
    <property type="entry name" value="ZnF_C2H2"/>
    <property type="match status" value="1"/>
</dbReference>
<dbReference type="SUPFAM" id="SSF57667">
    <property type="entry name" value="beta-beta-alpha zinc fingers"/>
    <property type="match status" value="1"/>
</dbReference>
<dbReference type="AlphaFoldDB" id="A0A8S4R186"/>
<gene>
    <name evidence="4" type="primary">jg17643</name>
    <name evidence="4" type="ORF">PAEG_LOCUS8978</name>
</gene>
<evidence type="ECO:0000313" key="5">
    <source>
        <dbReference type="Proteomes" id="UP000838756"/>
    </source>
</evidence>